<dbReference type="GO" id="GO:0009626">
    <property type="term" value="P:plant-type hypersensitive response"/>
    <property type="evidence" value="ECO:0007669"/>
    <property type="project" value="UniProtKB-ARBA"/>
</dbReference>
<dbReference type="Gene3D" id="1.10.10.10">
    <property type="entry name" value="Winged helix-like DNA-binding domain superfamily/Winged helix DNA-binding domain"/>
    <property type="match status" value="1"/>
</dbReference>
<dbReference type="STRING" id="4572.M7ZPQ2"/>
<dbReference type="Pfam" id="PF23598">
    <property type="entry name" value="LRR_14"/>
    <property type="match status" value="2"/>
</dbReference>
<dbReference type="GO" id="GO:0002758">
    <property type="term" value="P:innate immune response-activating signaling pathway"/>
    <property type="evidence" value="ECO:0007669"/>
    <property type="project" value="UniProtKB-ARBA"/>
</dbReference>
<dbReference type="eggNOG" id="KOG4658">
    <property type="taxonomic scope" value="Eukaryota"/>
</dbReference>
<gene>
    <name evidence="11" type="ORF">TRIUR3_03611</name>
</gene>
<keyword evidence="2" id="KW-0433">Leucine-rich repeat</keyword>
<dbReference type="InterPro" id="IPR027417">
    <property type="entry name" value="P-loop_NTPase"/>
</dbReference>
<dbReference type="InterPro" id="IPR032675">
    <property type="entry name" value="LRR_dom_sf"/>
</dbReference>
<dbReference type="PANTHER" id="PTHR23155">
    <property type="entry name" value="DISEASE RESISTANCE PROTEIN RP"/>
    <property type="match status" value="1"/>
</dbReference>
<evidence type="ECO:0000256" key="1">
    <source>
        <dbReference type="ARBA" id="ARBA00008894"/>
    </source>
</evidence>
<dbReference type="EMBL" id="KD093166">
    <property type="protein sequence ID" value="EMS61616.1"/>
    <property type="molecule type" value="Genomic_DNA"/>
</dbReference>
<dbReference type="InterPro" id="IPR055414">
    <property type="entry name" value="LRR_R13L4/SHOC2-like"/>
</dbReference>
<evidence type="ECO:0000259" key="7">
    <source>
        <dbReference type="Pfam" id="PF00931"/>
    </source>
</evidence>
<dbReference type="PRINTS" id="PR00364">
    <property type="entry name" value="DISEASERSIST"/>
</dbReference>
<dbReference type="InterPro" id="IPR041118">
    <property type="entry name" value="Rx_N"/>
</dbReference>
<comment type="similarity">
    <text evidence="1">Belongs to the disease resistance NB-LRR family.</text>
</comment>
<dbReference type="InterPro" id="IPR038005">
    <property type="entry name" value="RX-like_CC"/>
</dbReference>
<dbReference type="Pfam" id="PF00931">
    <property type="entry name" value="NB-ARC"/>
    <property type="match status" value="1"/>
</dbReference>
<organism evidence="11">
    <name type="scientific">Triticum urartu</name>
    <name type="common">Red wild einkorn</name>
    <name type="synonym">Crithodium urartu</name>
    <dbReference type="NCBI Taxonomy" id="4572"/>
    <lineage>
        <taxon>Eukaryota</taxon>
        <taxon>Viridiplantae</taxon>
        <taxon>Streptophyta</taxon>
        <taxon>Embryophyta</taxon>
        <taxon>Tracheophyta</taxon>
        <taxon>Spermatophyta</taxon>
        <taxon>Magnoliopsida</taxon>
        <taxon>Liliopsida</taxon>
        <taxon>Poales</taxon>
        <taxon>Poaceae</taxon>
        <taxon>BOP clade</taxon>
        <taxon>Pooideae</taxon>
        <taxon>Triticodae</taxon>
        <taxon>Triticeae</taxon>
        <taxon>Triticinae</taxon>
        <taxon>Triticum</taxon>
    </lineage>
</organism>
<evidence type="ECO:0000259" key="9">
    <source>
        <dbReference type="Pfam" id="PF23559"/>
    </source>
</evidence>
<dbReference type="Pfam" id="PF18052">
    <property type="entry name" value="Rx_N"/>
    <property type="match status" value="1"/>
</dbReference>
<evidence type="ECO:0000256" key="6">
    <source>
        <dbReference type="ARBA" id="ARBA00023054"/>
    </source>
</evidence>
<dbReference type="AlphaFoldDB" id="M7ZPQ2"/>
<dbReference type="PANTHER" id="PTHR23155:SF1005">
    <property type="entry name" value="OS07G0197300 PROTEIN"/>
    <property type="match status" value="1"/>
</dbReference>
<feature type="domain" description="Disease resistance N-terminal" evidence="8">
    <location>
        <begin position="6"/>
        <end position="86"/>
    </location>
</feature>
<dbReference type="GO" id="GO:0043531">
    <property type="term" value="F:ADP binding"/>
    <property type="evidence" value="ECO:0007669"/>
    <property type="project" value="InterPro"/>
</dbReference>
<dbReference type="SUPFAM" id="SSF52540">
    <property type="entry name" value="P-loop containing nucleoside triphosphate hydrolases"/>
    <property type="match status" value="1"/>
</dbReference>
<dbReference type="OMA" id="ESVEMWI"/>
<dbReference type="InterPro" id="IPR044974">
    <property type="entry name" value="Disease_R_plants"/>
</dbReference>
<dbReference type="Gene3D" id="3.40.50.300">
    <property type="entry name" value="P-loop containing nucleotide triphosphate hydrolases"/>
    <property type="match status" value="1"/>
</dbReference>
<dbReference type="InterPro" id="IPR042197">
    <property type="entry name" value="Apaf_helical"/>
</dbReference>
<dbReference type="FunFam" id="1.10.10.10:FF:000322">
    <property type="entry name" value="Probable disease resistance protein At1g63360"/>
    <property type="match status" value="1"/>
</dbReference>
<evidence type="ECO:0000256" key="5">
    <source>
        <dbReference type="ARBA" id="ARBA00022821"/>
    </source>
</evidence>
<feature type="domain" description="NB-ARC" evidence="7">
    <location>
        <begin position="222"/>
        <end position="299"/>
    </location>
</feature>
<accession>M7ZPQ2</accession>
<dbReference type="GO" id="GO:0042742">
    <property type="term" value="P:defense response to bacterium"/>
    <property type="evidence" value="ECO:0007669"/>
    <property type="project" value="UniProtKB-ARBA"/>
</dbReference>
<keyword evidence="3" id="KW-0677">Repeat</keyword>
<dbReference type="SUPFAM" id="SSF52047">
    <property type="entry name" value="RNI-like"/>
    <property type="match status" value="1"/>
</dbReference>
<dbReference type="Gene3D" id="3.80.10.10">
    <property type="entry name" value="Ribonuclease Inhibitor"/>
    <property type="match status" value="1"/>
</dbReference>
<name>M7ZPQ2_TRIUA</name>
<dbReference type="InterPro" id="IPR036388">
    <property type="entry name" value="WH-like_DNA-bd_sf"/>
</dbReference>
<evidence type="ECO:0000256" key="4">
    <source>
        <dbReference type="ARBA" id="ARBA00022741"/>
    </source>
</evidence>
<feature type="domain" description="Disease resistance protein winged helix" evidence="9">
    <location>
        <begin position="453"/>
        <end position="503"/>
    </location>
</feature>
<dbReference type="Gene3D" id="1.10.8.430">
    <property type="entry name" value="Helical domain of apoptotic protease-activating factors"/>
    <property type="match status" value="1"/>
</dbReference>
<reference evidence="11" key="1">
    <citation type="journal article" date="2013" name="Nature">
        <title>Draft genome of the wheat A-genome progenitor Triticum urartu.</title>
        <authorList>
            <person name="Ling H.Q."/>
            <person name="Zhao S."/>
            <person name="Liu D."/>
            <person name="Wang J."/>
            <person name="Sun H."/>
            <person name="Zhang C."/>
            <person name="Fan H."/>
            <person name="Li D."/>
            <person name="Dong L."/>
            <person name="Tao Y."/>
            <person name="Gao C."/>
            <person name="Wu H."/>
            <person name="Li Y."/>
            <person name="Cui Y."/>
            <person name="Guo X."/>
            <person name="Zheng S."/>
            <person name="Wang B."/>
            <person name="Yu K."/>
            <person name="Liang Q."/>
            <person name="Yang W."/>
            <person name="Lou X."/>
            <person name="Chen J."/>
            <person name="Feng M."/>
            <person name="Jian J."/>
            <person name="Zhang X."/>
            <person name="Luo G."/>
            <person name="Jiang Y."/>
            <person name="Liu J."/>
            <person name="Wang Z."/>
            <person name="Sha Y."/>
            <person name="Zhang B."/>
            <person name="Wu H."/>
            <person name="Tang D."/>
            <person name="Shen Q."/>
            <person name="Xue P."/>
            <person name="Zou S."/>
            <person name="Wang X."/>
            <person name="Liu X."/>
            <person name="Wang F."/>
            <person name="Yang Y."/>
            <person name="An X."/>
            <person name="Dong Z."/>
            <person name="Zhang K."/>
            <person name="Zhang X."/>
            <person name="Luo M.C."/>
            <person name="Dvorak J."/>
            <person name="Tong Y."/>
            <person name="Wang J."/>
            <person name="Yang H."/>
            <person name="Li Z."/>
            <person name="Wang D."/>
            <person name="Zhang A."/>
            <person name="Wang J."/>
        </authorList>
    </citation>
    <scope>NUCLEOTIDE SEQUENCE</scope>
</reference>
<dbReference type="CDD" id="cd14798">
    <property type="entry name" value="RX-CC_like"/>
    <property type="match status" value="1"/>
</dbReference>
<keyword evidence="5" id="KW-0611">Plant defense</keyword>
<feature type="domain" description="Disease resistance R13L4/SHOC-2-like LRR" evidence="10">
    <location>
        <begin position="673"/>
        <end position="869"/>
    </location>
</feature>
<evidence type="ECO:0000256" key="3">
    <source>
        <dbReference type="ARBA" id="ARBA00022737"/>
    </source>
</evidence>
<protein>
    <submittedName>
        <fullName evidence="11">Putative disease resistance RPP13-like protein 3</fullName>
    </submittedName>
</protein>
<evidence type="ECO:0000313" key="11">
    <source>
        <dbReference type="EMBL" id="EMS61616.1"/>
    </source>
</evidence>
<keyword evidence="6" id="KW-0175">Coiled coil</keyword>
<keyword evidence="4" id="KW-0547">Nucleotide-binding</keyword>
<sequence length="885" mass="100804">MESAAESIVSKVGQVLVDKLQDIRGVGNKVVQLRDELATMNAVLRVISEADQDNVDHVVREWEKQVHDLAYDVEDYTDTYSLRIVRPIMRPSIYARAKRVVGYPHKKLVLQRALAADIKDLLVRTTTVSERRARYNIDRATLPRAAYLAPVSAASISANALRRADNPDQFVGITEQANDLAKKIKAVKEPVHDPRDKMKAPVHDEDDQILEEPIYDEDDKILKVFSIVGFGGLGKTTLAMELCRQLDADFPLQAQVSVSQEFDAGKDMKGLLIRVLQQILKEKEDANANQINKEKEAKINKMNVEELSSEIKELLGHKRIIVTTRIVTVAKAASVSEYFVHHMKPLEQEASKKLFVQRVFGSTEKGTCPSELKETMDIILKKCGGLPLAIVSIANLLASYRSAEGTYMWKRVSKSIGSLIESHPNLEGMRRLITLSYDYLPHHLKACMMYLSIFPEDYVIAKHRLLYRWIAEGLVTEKRGLTLLVVAEEYFNELISRNMIQLDKLVSLGVEESNFVTLVGRQYGGMPHGHGKVRRLSIHDSDHDGERPTKVEQHHARHGFEAMNLHHIRSLTTFQRNYGLSKLLDHLSEFKLLRVLDLEDCKALQDKHMRDVCRLYLLRFLSLRGTDVKVMPDKVGKLEDLEILDIKNTRIQKNVPLTVTKLSKLECLSNNKIQTEELKDELWHKLASFLSNTCALQSLNLECWEYGQALSTGSVEFLHYVSRPPSLLQYLSICGSIKELPEWVSSLTYLTKFEAEWTEVDGNQLFHVLCKLPNLQTVKLKRVECKDGELVARLEQSFPVLRILEVLYCPTLTKFTFEEGSMTKLETLVLDFHNEEMSLAGVENLENLKEVKLRGRKGNPAMERAVEQLKTHPKSNQIKVVADWW</sequence>
<evidence type="ECO:0000259" key="8">
    <source>
        <dbReference type="Pfam" id="PF18052"/>
    </source>
</evidence>
<evidence type="ECO:0000259" key="10">
    <source>
        <dbReference type="Pfam" id="PF23598"/>
    </source>
</evidence>
<dbReference type="Pfam" id="PF23559">
    <property type="entry name" value="WHD_DRP"/>
    <property type="match status" value="1"/>
</dbReference>
<dbReference type="Gene3D" id="1.20.5.4130">
    <property type="match status" value="1"/>
</dbReference>
<dbReference type="InterPro" id="IPR002182">
    <property type="entry name" value="NB-ARC"/>
</dbReference>
<proteinExistence type="inferred from homology"/>
<dbReference type="InterPro" id="IPR058922">
    <property type="entry name" value="WHD_DRP"/>
</dbReference>
<feature type="domain" description="Disease resistance R13L4/SHOC-2-like LRR" evidence="10">
    <location>
        <begin position="567"/>
        <end position="671"/>
    </location>
</feature>
<evidence type="ECO:0000256" key="2">
    <source>
        <dbReference type="ARBA" id="ARBA00022614"/>
    </source>
</evidence>